<gene>
    <name evidence="2" type="ORF">HYH03_010151</name>
</gene>
<evidence type="ECO:0000313" key="3">
    <source>
        <dbReference type="Proteomes" id="UP000612055"/>
    </source>
</evidence>
<reference evidence="2" key="1">
    <citation type="journal article" date="2020" name="bioRxiv">
        <title>Comparative genomics of Chlamydomonas.</title>
        <authorList>
            <person name="Craig R.J."/>
            <person name="Hasan A.R."/>
            <person name="Ness R.W."/>
            <person name="Keightley P.D."/>
        </authorList>
    </citation>
    <scope>NUCLEOTIDE SEQUENCE</scope>
    <source>
        <strain evidence="2">CCAP 11/70</strain>
    </source>
</reference>
<proteinExistence type="predicted"/>
<sequence length="164" mass="17052">MTIEVVQADAEAIFVSGEGTFSKANFSMSLRNTAALCQAVMTDECLTRLGPNICAYRTMERYNIWGWYERYVEDYEAAQVAALQPRLPPPAPAPSADAAGAGAGQGGPPGSVVGIAAGVAAGTGRGPAEGSGVLQGRAVAGRPGQGRADRKRSKAPQPAWRMED</sequence>
<dbReference type="AlphaFoldDB" id="A0A835Y5T9"/>
<protein>
    <submittedName>
        <fullName evidence="2">Uncharacterized protein</fullName>
    </submittedName>
</protein>
<name>A0A835Y5T9_9CHLO</name>
<evidence type="ECO:0000256" key="1">
    <source>
        <dbReference type="SAM" id="MobiDB-lite"/>
    </source>
</evidence>
<accession>A0A835Y5T9</accession>
<feature type="region of interest" description="Disordered" evidence="1">
    <location>
        <begin position="124"/>
        <end position="164"/>
    </location>
</feature>
<dbReference type="EMBL" id="JAEHOE010000052">
    <property type="protein sequence ID" value="KAG2491584.1"/>
    <property type="molecule type" value="Genomic_DNA"/>
</dbReference>
<feature type="region of interest" description="Disordered" evidence="1">
    <location>
        <begin position="85"/>
        <end position="107"/>
    </location>
</feature>
<keyword evidence="3" id="KW-1185">Reference proteome</keyword>
<organism evidence="2 3">
    <name type="scientific">Edaphochlamys debaryana</name>
    <dbReference type="NCBI Taxonomy" id="47281"/>
    <lineage>
        <taxon>Eukaryota</taxon>
        <taxon>Viridiplantae</taxon>
        <taxon>Chlorophyta</taxon>
        <taxon>core chlorophytes</taxon>
        <taxon>Chlorophyceae</taxon>
        <taxon>CS clade</taxon>
        <taxon>Chlamydomonadales</taxon>
        <taxon>Chlamydomonadales incertae sedis</taxon>
        <taxon>Edaphochlamys</taxon>
    </lineage>
</organism>
<dbReference type="Proteomes" id="UP000612055">
    <property type="component" value="Unassembled WGS sequence"/>
</dbReference>
<evidence type="ECO:0000313" key="2">
    <source>
        <dbReference type="EMBL" id="KAG2491584.1"/>
    </source>
</evidence>
<comment type="caution">
    <text evidence="2">The sequence shown here is derived from an EMBL/GenBank/DDBJ whole genome shotgun (WGS) entry which is preliminary data.</text>
</comment>